<evidence type="ECO:0000256" key="1">
    <source>
        <dbReference type="SAM" id="MobiDB-lite"/>
    </source>
</evidence>
<evidence type="ECO:0008006" key="4">
    <source>
        <dbReference type="Google" id="ProtNLM"/>
    </source>
</evidence>
<dbReference type="Proteomes" id="UP000029843">
    <property type="component" value="Unassembled WGS sequence"/>
</dbReference>
<gene>
    <name evidence="2" type="ORF">ND2E_3053</name>
</gene>
<dbReference type="OrthoDB" id="9797300at2"/>
<dbReference type="RefSeq" id="WP_052056508.1">
    <property type="nucleotide sequence ID" value="NZ_JQED01000021.1"/>
</dbReference>
<evidence type="ECO:0000313" key="2">
    <source>
        <dbReference type="EMBL" id="KGJ92160.1"/>
    </source>
</evidence>
<feature type="region of interest" description="Disordered" evidence="1">
    <location>
        <begin position="285"/>
        <end position="315"/>
    </location>
</feature>
<dbReference type="EMBL" id="JQED01000021">
    <property type="protein sequence ID" value="KGJ92160.1"/>
    <property type="molecule type" value="Genomic_DNA"/>
</dbReference>
<name>A0A099KPP7_COLPS</name>
<comment type="caution">
    <text evidence="2">The sequence shown here is derived from an EMBL/GenBank/DDBJ whole genome shotgun (WGS) entry which is preliminary data.</text>
</comment>
<dbReference type="InterPro" id="IPR009279">
    <property type="entry name" value="Portal_Mu"/>
</dbReference>
<reference evidence="2 3" key="1">
    <citation type="submission" date="2014-08" db="EMBL/GenBank/DDBJ databases">
        <title>Genomic and Phenotypic Diversity of Colwellia psychrerythraea strains from Disparate Marine Basins.</title>
        <authorList>
            <person name="Techtmann S.M."/>
            <person name="Stelling S.C."/>
            <person name="Utturkar S.M."/>
            <person name="Alshibli N."/>
            <person name="Harris A."/>
            <person name="Brown S.D."/>
            <person name="Hazen T.C."/>
        </authorList>
    </citation>
    <scope>NUCLEOTIDE SEQUENCE [LARGE SCALE GENOMIC DNA]</scope>
    <source>
        <strain evidence="2 3">ND2E</strain>
    </source>
</reference>
<dbReference type="AlphaFoldDB" id="A0A099KPP7"/>
<dbReference type="Pfam" id="PF06074">
    <property type="entry name" value="Portal_Mu"/>
    <property type="match status" value="1"/>
</dbReference>
<sequence>MKKTKKALLDNSIIERLNDDQLVGMMHELPDTDELLRKAGVDQEVYNEILQDPHVMGEVRQIYSSLLGFKYELQAGDESNSAQQALELCQSIFKKRPHRTMRWNDLFWSIGKAPLTGRRVHAINWQEKNGKLIPAQIKDIEARKYGFNYDGELLIKSMETPIGEVAPDMRFLVTRHMPDASNPYGLAILSCCFWSWMFKNGGLKFFVRFCERFGQPFPIGKYPVGTLDTDIDKLIASLQQLAEDAVAAIPDDSSIDLLEVKTSGQLPQERLILLMNREMSKALTSQTAASELTGGDGSRAASQTHQGRTDQNAKADRSLVADTANQLFEFITIVNLGEDVPPPTLKYIDKKQISKDDVEITVQAAKAAPIKADEFYSRTGFTKPAEGDETIFLGADFGKEPSKGAVAEFSKGKITKVQDWDDYEQSISDLIDQVKAAIKKGDSLEDALDFIAKLVPESDEGVLAHLVSQELEVEFGKGMVEAK</sequence>
<organism evidence="2 3">
    <name type="scientific">Colwellia psychrerythraea</name>
    <name type="common">Vibrio psychroerythus</name>
    <dbReference type="NCBI Taxonomy" id="28229"/>
    <lineage>
        <taxon>Bacteria</taxon>
        <taxon>Pseudomonadati</taxon>
        <taxon>Pseudomonadota</taxon>
        <taxon>Gammaproteobacteria</taxon>
        <taxon>Alteromonadales</taxon>
        <taxon>Colwelliaceae</taxon>
        <taxon>Colwellia</taxon>
    </lineage>
</organism>
<accession>A0A099KPP7</accession>
<dbReference type="PATRIC" id="fig|28229.4.peg.2099"/>
<protein>
    <recommendedName>
        <fullName evidence="4">Mu-like prophage protein gp29</fullName>
    </recommendedName>
</protein>
<proteinExistence type="predicted"/>
<evidence type="ECO:0000313" key="3">
    <source>
        <dbReference type="Proteomes" id="UP000029843"/>
    </source>
</evidence>